<dbReference type="Pfam" id="PF00106">
    <property type="entry name" value="adh_short"/>
    <property type="match status" value="1"/>
</dbReference>
<evidence type="ECO:0000313" key="7">
    <source>
        <dbReference type="Proteomes" id="UP001190700"/>
    </source>
</evidence>
<organism evidence="6 7">
    <name type="scientific">Cymbomonas tetramitiformis</name>
    <dbReference type="NCBI Taxonomy" id="36881"/>
    <lineage>
        <taxon>Eukaryota</taxon>
        <taxon>Viridiplantae</taxon>
        <taxon>Chlorophyta</taxon>
        <taxon>Pyramimonadophyceae</taxon>
        <taxon>Pyramimonadales</taxon>
        <taxon>Pyramimonadaceae</taxon>
        <taxon>Cymbomonas</taxon>
    </lineage>
</organism>
<evidence type="ECO:0000256" key="3">
    <source>
        <dbReference type="ARBA" id="ARBA00037096"/>
    </source>
</evidence>
<dbReference type="PANTHER" id="PTHR44196:SF1">
    <property type="entry name" value="DEHYDROGENASE_REDUCTASE SDR FAMILY MEMBER 7B"/>
    <property type="match status" value="1"/>
</dbReference>
<comment type="caution">
    <text evidence="6">The sequence shown here is derived from an EMBL/GenBank/DDBJ whole genome shotgun (WGS) entry which is preliminary data.</text>
</comment>
<accession>A0AAE0F9B7</accession>
<dbReference type="NCBIfam" id="NF004825">
    <property type="entry name" value="PRK06181.1"/>
    <property type="match status" value="1"/>
</dbReference>
<evidence type="ECO:0000313" key="6">
    <source>
        <dbReference type="EMBL" id="KAK3255473.1"/>
    </source>
</evidence>
<dbReference type="InterPro" id="IPR002347">
    <property type="entry name" value="SDR_fam"/>
</dbReference>
<dbReference type="Proteomes" id="UP001190700">
    <property type="component" value="Unassembled WGS sequence"/>
</dbReference>
<evidence type="ECO:0000259" key="5">
    <source>
        <dbReference type="SMART" id="SM00822"/>
    </source>
</evidence>
<dbReference type="Gene3D" id="3.40.50.720">
    <property type="entry name" value="NAD(P)-binding Rossmann-like Domain"/>
    <property type="match status" value="1"/>
</dbReference>
<reference evidence="6 7" key="1">
    <citation type="journal article" date="2015" name="Genome Biol. Evol.">
        <title>Comparative Genomics of a Bacterivorous Green Alga Reveals Evolutionary Causalities and Consequences of Phago-Mixotrophic Mode of Nutrition.</title>
        <authorList>
            <person name="Burns J.A."/>
            <person name="Paasch A."/>
            <person name="Narechania A."/>
            <person name="Kim E."/>
        </authorList>
    </citation>
    <scope>NUCLEOTIDE SEQUENCE [LARGE SCALE GENOMIC DNA]</scope>
    <source>
        <strain evidence="6 7">PLY_AMNH</strain>
    </source>
</reference>
<sequence>MAEFSGKVVIITGASQGLGEHLAVLLANLGAKVVLSSRRVEALETVAEKCRAKGSSGDIQVVKADVAKKEECEHLIAETKRLFTRVDVLVANAGINQRGNVVDIADTEAFRTVFNVNFFGAVDCIKACLPDLIESKGLIVGISSLAGRALVPGSSGYCASKYALEGFLNSLRAELKADNTGVDVLVVDPGEMYHEDGAGRQYVGTENQLMQAPLNRKGRQSSAAVAHKVLASMVKRERYFSASLGIKRWVPLLMNLVPAFVERKAIAFVSSKQYPDGAKPQAG</sequence>
<dbReference type="SUPFAM" id="SSF51735">
    <property type="entry name" value="NAD(P)-binding Rossmann-fold domains"/>
    <property type="match status" value="1"/>
</dbReference>
<dbReference type="PRINTS" id="PR00080">
    <property type="entry name" value="SDRFAMILY"/>
</dbReference>
<dbReference type="GO" id="GO:0016020">
    <property type="term" value="C:membrane"/>
    <property type="evidence" value="ECO:0007669"/>
    <property type="project" value="TreeGrafter"/>
</dbReference>
<dbReference type="InterPro" id="IPR020904">
    <property type="entry name" value="Sc_DH/Rdtase_CS"/>
</dbReference>
<dbReference type="GO" id="GO:0016491">
    <property type="term" value="F:oxidoreductase activity"/>
    <property type="evidence" value="ECO:0007669"/>
    <property type="project" value="UniProtKB-KW"/>
</dbReference>
<gene>
    <name evidence="6" type="ORF">CYMTET_35342</name>
</gene>
<dbReference type="PANTHER" id="PTHR44196">
    <property type="entry name" value="DEHYDROGENASE/REDUCTASE SDR FAMILY MEMBER 7B"/>
    <property type="match status" value="1"/>
</dbReference>
<protein>
    <recommendedName>
        <fullName evidence="5">Ketoreductase domain-containing protein</fullName>
    </recommendedName>
</protein>
<keyword evidence="2" id="KW-0560">Oxidoreductase</keyword>
<name>A0AAE0F9B7_9CHLO</name>
<keyword evidence="7" id="KW-1185">Reference proteome</keyword>
<dbReference type="PRINTS" id="PR00081">
    <property type="entry name" value="GDHRDH"/>
</dbReference>
<dbReference type="InterPro" id="IPR057326">
    <property type="entry name" value="KR_dom"/>
</dbReference>
<dbReference type="InterPro" id="IPR036291">
    <property type="entry name" value="NAD(P)-bd_dom_sf"/>
</dbReference>
<proteinExistence type="inferred from homology"/>
<dbReference type="SMART" id="SM00822">
    <property type="entry name" value="PKS_KR"/>
    <property type="match status" value="1"/>
</dbReference>
<dbReference type="PROSITE" id="PS00061">
    <property type="entry name" value="ADH_SHORT"/>
    <property type="match status" value="1"/>
</dbReference>
<comment type="function">
    <text evidence="3">Putative oxidoreductase.</text>
</comment>
<feature type="domain" description="Ketoreductase" evidence="5">
    <location>
        <begin position="7"/>
        <end position="192"/>
    </location>
</feature>
<dbReference type="AlphaFoldDB" id="A0AAE0F9B7"/>
<evidence type="ECO:0000256" key="2">
    <source>
        <dbReference type="ARBA" id="ARBA00023002"/>
    </source>
</evidence>
<evidence type="ECO:0000256" key="4">
    <source>
        <dbReference type="RuleBase" id="RU000363"/>
    </source>
</evidence>
<dbReference type="EMBL" id="LGRX02022559">
    <property type="protein sequence ID" value="KAK3255473.1"/>
    <property type="molecule type" value="Genomic_DNA"/>
</dbReference>
<comment type="similarity">
    <text evidence="1 4">Belongs to the short-chain dehydrogenases/reductases (SDR) family.</text>
</comment>
<evidence type="ECO:0000256" key="1">
    <source>
        <dbReference type="ARBA" id="ARBA00006484"/>
    </source>
</evidence>